<name>A0A0X2NNI8_9CORY</name>
<reference evidence="6" key="1">
    <citation type="submission" date="2015-11" db="EMBL/GenBank/DDBJ databases">
        <authorList>
            <person name="Dugat-Bony E."/>
        </authorList>
    </citation>
    <scope>NUCLEOTIDE SEQUENCE [LARGE SCALE GENOMIC DNA]</scope>
    <source>
        <strain evidence="6">Mu292</strain>
    </source>
</reference>
<dbReference type="Proteomes" id="UP000182498">
    <property type="component" value="Unassembled WGS sequence"/>
</dbReference>
<evidence type="ECO:0000313" key="6">
    <source>
        <dbReference type="Proteomes" id="UP000182498"/>
    </source>
</evidence>
<dbReference type="Gene3D" id="3.40.50.300">
    <property type="entry name" value="P-loop containing nucleotide triphosphate hydrolases"/>
    <property type="match status" value="1"/>
</dbReference>
<dbReference type="GO" id="GO:0016887">
    <property type="term" value="F:ATP hydrolysis activity"/>
    <property type="evidence" value="ECO:0007669"/>
    <property type="project" value="InterPro"/>
</dbReference>
<dbReference type="GO" id="GO:0005524">
    <property type="term" value="F:ATP binding"/>
    <property type="evidence" value="ECO:0007669"/>
    <property type="project" value="UniProtKB-KW"/>
</dbReference>
<dbReference type="PANTHER" id="PTHR42939:SF1">
    <property type="entry name" value="ABC TRANSPORTER ATP-BINDING PROTEIN ALBC-RELATED"/>
    <property type="match status" value="1"/>
</dbReference>
<evidence type="ECO:0000256" key="2">
    <source>
        <dbReference type="ARBA" id="ARBA00022741"/>
    </source>
</evidence>
<dbReference type="InterPro" id="IPR051782">
    <property type="entry name" value="ABC_Transporter_VariousFunc"/>
</dbReference>
<evidence type="ECO:0000256" key="1">
    <source>
        <dbReference type="ARBA" id="ARBA00022448"/>
    </source>
</evidence>
<dbReference type="SUPFAM" id="SSF52540">
    <property type="entry name" value="P-loop containing nucleoside triphosphate hydrolases"/>
    <property type="match status" value="1"/>
</dbReference>
<evidence type="ECO:0000259" key="4">
    <source>
        <dbReference type="PROSITE" id="PS50893"/>
    </source>
</evidence>
<dbReference type="EMBL" id="FAUH01000010">
    <property type="protein sequence ID" value="CUU66328.1"/>
    <property type="molecule type" value="Genomic_DNA"/>
</dbReference>
<dbReference type="InterPro" id="IPR003439">
    <property type="entry name" value="ABC_transporter-like_ATP-bd"/>
</dbReference>
<dbReference type="InterPro" id="IPR017871">
    <property type="entry name" value="ABC_transporter-like_CS"/>
</dbReference>
<dbReference type="Pfam" id="PF00005">
    <property type="entry name" value="ABC_tran"/>
    <property type="match status" value="1"/>
</dbReference>
<accession>A0A0X2NNI8</accession>
<gene>
    <name evidence="5" type="ORF">CVAR292_01668</name>
</gene>
<dbReference type="PROSITE" id="PS00211">
    <property type="entry name" value="ABC_TRANSPORTER_1"/>
    <property type="match status" value="1"/>
</dbReference>
<evidence type="ECO:0000256" key="3">
    <source>
        <dbReference type="ARBA" id="ARBA00022840"/>
    </source>
</evidence>
<sequence>MSQWKSSLAPAVHFGGLVKRYGDTTVLDDLDLDVRAGEVHGFLGPNGAGKSATVRILMGELRCDAGEVSVLGFDPWTDAVALHRRTAYVPGDVELWPNLTGGEILDVLGRLHGGTDRARRDALVDRFGLDLTRKGRQYSKGNRQKVALVAAMSTDADLFLFDEPTSGLDPLMESEFQHCVH</sequence>
<dbReference type="InterPro" id="IPR027417">
    <property type="entry name" value="P-loop_NTPase"/>
</dbReference>
<proteinExistence type="predicted"/>
<keyword evidence="1" id="KW-0813">Transport</keyword>
<feature type="domain" description="ABC transporter" evidence="4">
    <location>
        <begin position="12"/>
        <end position="180"/>
    </location>
</feature>
<dbReference type="PROSITE" id="PS50893">
    <property type="entry name" value="ABC_TRANSPORTER_2"/>
    <property type="match status" value="1"/>
</dbReference>
<dbReference type="CDD" id="cd03230">
    <property type="entry name" value="ABC_DR_subfamily_A"/>
    <property type="match status" value="1"/>
</dbReference>
<dbReference type="PANTHER" id="PTHR42939">
    <property type="entry name" value="ABC TRANSPORTER ATP-BINDING PROTEIN ALBC-RELATED"/>
    <property type="match status" value="1"/>
</dbReference>
<keyword evidence="3" id="KW-0067">ATP-binding</keyword>
<keyword evidence="2" id="KW-0547">Nucleotide-binding</keyword>
<dbReference type="AlphaFoldDB" id="A0A0X2NNI8"/>
<protein>
    <submittedName>
        <fullName evidence="5">ABC transporter</fullName>
    </submittedName>
</protein>
<organism evidence="5 6">
    <name type="scientific">Corynebacterium variabile</name>
    <dbReference type="NCBI Taxonomy" id="1727"/>
    <lineage>
        <taxon>Bacteria</taxon>
        <taxon>Bacillati</taxon>
        <taxon>Actinomycetota</taxon>
        <taxon>Actinomycetes</taxon>
        <taxon>Mycobacteriales</taxon>
        <taxon>Corynebacteriaceae</taxon>
        <taxon>Corynebacterium</taxon>
    </lineage>
</organism>
<evidence type="ECO:0000313" key="5">
    <source>
        <dbReference type="EMBL" id="CUU66328.1"/>
    </source>
</evidence>
<keyword evidence="6" id="KW-1185">Reference proteome</keyword>